<evidence type="ECO:0000313" key="3">
    <source>
        <dbReference type="Proteomes" id="UP001194469"/>
    </source>
</evidence>
<accession>A0ABS0J596</accession>
<reference evidence="2 3" key="1">
    <citation type="submission" date="2019-08" db="EMBL/GenBank/DDBJ databases">
        <authorList>
            <person name="Luo N."/>
        </authorList>
    </citation>
    <scope>NUCLEOTIDE SEQUENCE [LARGE SCALE GENOMIC DNA]</scope>
    <source>
        <strain evidence="2 3">NCIMB 9442</strain>
    </source>
</reference>
<name>A0ABS0J596_9BACT</name>
<dbReference type="Proteomes" id="UP001194469">
    <property type="component" value="Unassembled WGS sequence"/>
</dbReference>
<evidence type="ECO:0000313" key="2">
    <source>
        <dbReference type="EMBL" id="MBG3877156.1"/>
    </source>
</evidence>
<keyword evidence="3" id="KW-1185">Reference proteome</keyword>
<evidence type="ECO:0000256" key="1">
    <source>
        <dbReference type="SAM" id="MobiDB-lite"/>
    </source>
</evidence>
<dbReference type="EMBL" id="VRYY01000229">
    <property type="protein sequence ID" value="MBG3877156.1"/>
    <property type="molecule type" value="Genomic_DNA"/>
</dbReference>
<dbReference type="RefSeq" id="WP_196609162.1">
    <property type="nucleotide sequence ID" value="NZ_VRYY01000229.1"/>
</dbReference>
<comment type="caution">
    <text evidence="2">The sequence shown here is derived from an EMBL/GenBank/DDBJ whole genome shotgun (WGS) entry which is preliminary data.</text>
</comment>
<feature type="compositionally biased region" description="Low complexity" evidence="1">
    <location>
        <begin position="55"/>
        <end position="71"/>
    </location>
</feature>
<protein>
    <submittedName>
        <fullName evidence="2">Uncharacterized protein</fullName>
    </submittedName>
</protein>
<sequence length="256" mass="27099">MPIDGWLEALPGREDRSAGRHVADDVALFAGRDHPLLSTRTVRHHVSRLSAHLLAGDASGRSGSTGSSGSANPSRGMDDGLRRALVGYSLYTRQLDMVQDRATKRICRDGCERPPLGCCNRSHNVVFSLSDIMMQQPTGRALRMGDALARLQAEEGAHHAHGAPMGERGCPYLTATGCTLHLFKSPLCVHYLCPTVADALSAAHGPEAAPFVAGMRRAATRQLERSADFMEPGLIEAAVRMFATDGASGGTGGGSA</sequence>
<gene>
    <name evidence="2" type="ORF">FVW20_09060</name>
</gene>
<proteinExistence type="predicted"/>
<organism evidence="2 3">
    <name type="scientific">Nitratidesulfovibrio oxamicus</name>
    <dbReference type="NCBI Taxonomy" id="32016"/>
    <lineage>
        <taxon>Bacteria</taxon>
        <taxon>Pseudomonadati</taxon>
        <taxon>Thermodesulfobacteriota</taxon>
        <taxon>Desulfovibrionia</taxon>
        <taxon>Desulfovibrionales</taxon>
        <taxon>Desulfovibrionaceae</taxon>
        <taxon>Nitratidesulfovibrio</taxon>
    </lineage>
</organism>
<feature type="region of interest" description="Disordered" evidence="1">
    <location>
        <begin position="53"/>
        <end position="78"/>
    </location>
</feature>